<reference evidence="2" key="1">
    <citation type="journal article" date="2019" name="PLoS Negl. Trop. Dis.">
        <title>Revisiting the worldwide diversity of Leptospira species in the environment.</title>
        <authorList>
            <person name="Vincent A.T."/>
            <person name="Schiettekatte O."/>
            <person name="Bourhy P."/>
            <person name="Veyrier F.J."/>
            <person name="Picardeau M."/>
        </authorList>
    </citation>
    <scope>NUCLEOTIDE SEQUENCE [LARGE SCALE GENOMIC DNA]</scope>
    <source>
        <strain evidence="2">201702692</strain>
    </source>
</reference>
<accession>A0A4R9J764</accession>
<protein>
    <submittedName>
        <fullName evidence="2">Transcriptional regulator</fullName>
    </submittedName>
</protein>
<dbReference type="OrthoDB" id="339619at2"/>
<dbReference type="Gene3D" id="3.40.50.1820">
    <property type="entry name" value="alpha/beta hydrolase"/>
    <property type="match status" value="1"/>
</dbReference>
<sequence length="346" mass="38949">MNQLTAWGKSIQFLLGLQNQDETLPDVKEIQIPIRNGNLRADWYTPKTKSLGTIVTINGLAPLGNRDPRFIIVNKSLSKLGYTVISPFFEEICDYKISLRNIDDIKDSILYISGKKEISPTGKVSIFAPSFSGSLSLIAASDKQIAERINTLCAIGAFTNVDDIIGNLFANQNLDEYGRMILLLNFLPLSIGENKSLFKAIKLAILDNYYKYKNNLLEPHYSKMKKADRDFFENLKYDSAFRMKHWEIILKKGGKNRNLLTALSVTNYIHSLNLPILLIHGTTDDVVPANESLLLHQKLVALGVECKLCITSLISHGDTGFSFKTLLEVPKLISSFSFFFLKAYDR</sequence>
<dbReference type="SUPFAM" id="SSF53474">
    <property type="entry name" value="alpha/beta-Hydrolases"/>
    <property type="match status" value="1"/>
</dbReference>
<dbReference type="InterPro" id="IPR029058">
    <property type="entry name" value="AB_hydrolase_fold"/>
</dbReference>
<evidence type="ECO:0000259" key="1">
    <source>
        <dbReference type="Pfam" id="PF20434"/>
    </source>
</evidence>
<dbReference type="RefSeq" id="WP_135581272.1">
    <property type="nucleotide sequence ID" value="NZ_RQGA01000019.1"/>
</dbReference>
<dbReference type="Proteomes" id="UP000298125">
    <property type="component" value="Unassembled WGS sequence"/>
</dbReference>
<name>A0A4R9J764_9LEPT</name>
<comment type="caution">
    <text evidence="2">The sequence shown here is derived from an EMBL/GenBank/DDBJ whole genome shotgun (WGS) entry which is preliminary data.</text>
</comment>
<evidence type="ECO:0000313" key="3">
    <source>
        <dbReference type="Proteomes" id="UP000298125"/>
    </source>
</evidence>
<dbReference type="AlphaFoldDB" id="A0A4R9J764"/>
<evidence type="ECO:0000313" key="2">
    <source>
        <dbReference type="EMBL" id="TGL33510.1"/>
    </source>
</evidence>
<gene>
    <name evidence="2" type="ORF">EHQ49_17940</name>
</gene>
<dbReference type="Pfam" id="PF20434">
    <property type="entry name" value="BD-FAE"/>
    <property type="match status" value="1"/>
</dbReference>
<organism evidence="2 3">
    <name type="scientific">Leptospira perdikensis</name>
    <dbReference type="NCBI Taxonomy" id="2484948"/>
    <lineage>
        <taxon>Bacteria</taxon>
        <taxon>Pseudomonadati</taxon>
        <taxon>Spirochaetota</taxon>
        <taxon>Spirochaetia</taxon>
        <taxon>Leptospirales</taxon>
        <taxon>Leptospiraceae</taxon>
        <taxon>Leptospira</taxon>
    </lineage>
</organism>
<dbReference type="InterPro" id="IPR049492">
    <property type="entry name" value="BD-FAE-like_dom"/>
</dbReference>
<proteinExistence type="predicted"/>
<feature type="domain" description="BD-FAE-like" evidence="1">
    <location>
        <begin position="248"/>
        <end position="299"/>
    </location>
</feature>
<keyword evidence="3" id="KW-1185">Reference proteome</keyword>
<dbReference type="EMBL" id="RQGA01000019">
    <property type="protein sequence ID" value="TGL33510.1"/>
    <property type="molecule type" value="Genomic_DNA"/>
</dbReference>